<dbReference type="SUPFAM" id="SSF54909">
    <property type="entry name" value="Dimeric alpha+beta barrel"/>
    <property type="match status" value="1"/>
</dbReference>
<comment type="caution">
    <text evidence="2">The sequence shown here is derived from an EMBL/GenBank/DDBJ whole genome shotgun (WGS) entry which is preliminary data.</text>
</comment>
<dbReference type="InterPro" id="IPR050744">
    <property type="entry name" value="AI-2_Isomerase_LsrG"/>
</dbReference>
<accession>A0A5C6LJ40</accession>
<sequence>MEKEIIVKWKIKAAATSEILALLPELAEKSKHEPGNTAYHIYQSESDPNELILHERYVDAEAAEAHRNSAHYQEIVVAKVVPHLEVREVIIVKKIV</sequence>
<proteinExistence type="predicted"/>
<reference evidence="2 3" key="1">
    <citation type="submission" date="2019-08" db="EMBL/GenBank/DDBJ databases">
        <title>Whole genome sequencing of chitin degrading bacteria Chitinophaga pinensis YS16.</title>
        <authorList>
            <person name="Singh R.P."/>
            <person name="Manchanda G."/>
            <person name="Maurya I.K."/>
            <person name="Joshi N.K."/>
            <person name="Srivastava A.K."/>
        </authorList>
    </citation>
    <scope>NUCLEOTIDE SEQUENCE [LARGE SCALE GENOMIC DNA]</scope>
    <source>
        <strain evidence="2 3">YS-16</strain>
    </source>
</reference>
<dbReference type="RefSeq" id="WP_146308575.1">
    <property type="nucleotide sequence ID" value="NZ_VOHS01000090.1"/>
</dbReference>
<dbReference type="PANTHER" id="PTHR33336">
    <property type="entry name" value="QUINOL MONOOXYGENASE YGIN-RELATED"/>
    <property type="match status" value="1"/>
</dbReference>
<dbReference type="EMBL" id="VOHS01000090">
    <property type="protein sequence ID" value="TWV89345.1"/>
    <property type="molecule type" value="Genomic_DNA"/>
</dbReference>
<name>A0A5C6LJ40_9BACT</name>
<keyword evidence="2" id="KW-0503">Monooxygenase</keyword>
<evidence type="ECO:0000259" key="1">
    <source>
        <dbReference type="PROSITE" id="PS51725"/>
    </source>
</evidence>
<dbReference type="AlphaFoldDB" id="A0A5C6LJ40"/>
<dbReference type="InterPro" id="IPR011008">
    <property type="entry name" value="Dimeric_a/b-barrel"/>
</dbReference>
<keyword evidence="2" id="KW-0560">Oxidoreductase</keyword>
<dbReference type="OrthoDB" id="964493at2"/>
<evidence type="ECO:0000313" key="3">
    <source>
        <dbReference type="Proteomes" id="UP000318815"/>
    </source>
</evidence>
<dbReference type="PROSITE" id="PS51725">
    <property type="entry name" value="ABM"/>
    <property type="match status" value="1"/>
</dbReference>
<dbReference type="GO" id="GO:0004497">
    <property type="term" value="F:monooxygenase activity"/>
    <property type="evidence" value="ECO:0007669"/>
    <property type="project" value="UniProtKB-KW"/>
</dbReference>
<feature type="domain" description="ABM" evidence="1">
    <location>
        <begin position="3"/>
        <end position="92"/>
    </location>
</feature>
<dbReference type="Gene3D" id="3.30.70.100">
    <property type="match status" value="1"/>
</dbReference>
<gene>
    <name evidence="2" type="ORF">FEF09_30070</name>
</gene>
<protein>
    <submittedName>
        <fullName evidence="2">Antibiotic biosynthesis monooxygenase</fullName>
    </submittedName>
</protein>
<dbReference type="Pfam" id="PF03992">
    <property type="entry name" value="ABM"/>
    <property type="match status" value="1"/>
</dbReference>
<dbReference type="Proteomes" id="UP000318815">
    <property type="component" value="Unassembled WGS sequence"/>
</dbReference>
<dbReference type="GO" id="GO:0005829">
    <property type="term" value="C:cytosol"/>
    <property type="evidence" value="ECO:0007669"/>
    <property type="project" value="TreeGrafter"/>
</dbReference>
<organism evidence="2 3">
    <name type="scientific">Chitinophaga pinensis</name>
    <dbReference type="NCBI Taxonomy" id="79329"/>
    <lineage>
        <taxon>Bacteria</taxon>
        <taxon>Pseudomonadati</taxon>
        <taxon>Bacteroidota</taxon>
        <taxon>Chitinophagia</taxon>
        <taxon>Chitinophagales</taxon>
        <taxon>Chitinophagaceae</taxon>
        <taxon>Chitinophaga</taxon>
    </lineage>
</organism>
<dbReference type="PANTHER" id="PTHR33336:SF3">
    <property type="entry name" value="ABM DOMAIN-CONTAINING PROTEIN"/>
    <property type="match status" value="1"/>
</dbReference>
<dbReference type="InterPro" id="IPR007138">
    <property type="entry name" value="ABM_dom"/>
</dbReference>
<keyword evidence="3" id="KW-1185">Reference proteome</keyword>
<evidence type="ECO:0000313" key="2">
    <source>
        <dbReference type="EMBL" id="TWV89345.1"/>
    </source>
</evidence>